<dbReference type="HOGENOM" id="CLU_1344699_0_0_1"/>
<dbReference type="AlphaFoldDB" id="E0VRJ9"/>
<dbReference type="EMBL" id="AAZO01004691">
    <property type="status" value="NOT_ANNOTATED_CDS"/>
    <property type="molecule type" value="Genomic_DNA"/>
</dbReference>
<dbReference type="Proteomes" id="UP000009046">
    <property type="component" value="Unassembled WGS sequence"/>
</dbReference>
<dbReference type="VEuPathDB" id="VectorBase:PHUM399510"/>
<accession>E0VRJ9</accession>
<sequence>MGDGGEFFTCYNPPKFNDRIIYPKRTAISYSKHKSPKCCQQIYNMMVDRNKLKKLRSFNLSRPVRTVVYDLKLDPIPICKSREFKTEEEEGEGEEGAKEEVKPDNNNNNNVIIHEFQDISDSISFDDNEKYLIHVCESGSVTECSGCSTLGGAIKQKIHVKPKLHWQDLLSETAIQKCHRRVYKIMERYKGNACEELKIKSTII</sequence>
<proteinExistence type="predicted"/>
<dbReference type="InParanoid" id="E0VRJ9"/>
<dbReference type="RefSeq" id="XP_002428743.1">
    <property type="nucleotide sequence ID" value="XM_002428698.1"/>
</dbReference>
<gene>
    <name evidence="3" type="primary">8237920</name>
    <name evidence="2" type="ORF">Phum_PHUM399510</name>
</gene>
<reference evidence="2" key="1">
    <citation type="submission" date="2007-04" db="EMBL/GenBank/DDBJ databases">
        <title>Annotation of Pediculus humanus corporis strain USDA.</title>
        <authorList>
            <person name="Kirkness E."/>
            <person name="Hannick L."/>
            <person name="Hass B."/>
            <person name="Bruggner R."/>
            <person name="Lawson D."/>
            <person name="Bidwell S."/>
            <person name="Joardar V."/>
            <person name="Caler E."/>
            <person name="Walenz B."/>
            <person name="Inman J."/>
            <person name="Schobel S."/>
            <person name="Galinsky K."/>
            <person name="Amedeo P."/>
            <person name="Strausberg R."/>
        </authorList>
    </citation>
    <scope>NUCLEOTIDE SEQUENCE</scope>
    <source>
        <strain evidence="2">USDA</strain>
    </source>
</reference>
<reference evidence="2" key="2">
    <citation type="submission" date="2007-04" db="EMBL/GenBank/DDBJ databases">
        <title>The genome of the human body louse.</title>
        <authorList>
            <consortium name="The Human Body Louse Genome Consortium"/>
            <person name="Kirkness E."/>
            <person name="Walenz B."/>
            <person name="Hass B."/>
            <person name="Bruggner R."/>
            <person name="Strausberg R."/>
        </authorList>
    </citation>
    <scope>NUCLEOTIDE SEQUENCE</scope>
    <source>
        <strain evidence="2">USDA</strain>
    </source>
</reference>
<keyword evidence="4" id="KW-1185">Reference proteome</keyword>
<evidence type="ECO:0000313" key="4">
    <source>
        <dbReference type="Proteomes" id="UP000009046"/>
    </source>
</evidence>
<evidence type="ECO:0000313" key="3">
    <source>
        <dbReference type="EnsemblMetazoa" id="PHUM399510-PA"/>
    </source>
</evidence>
<organism>
    <name type="scientific">Pediculus humanus subsp. corporis</name>
    <name type="common">Body louse</name>
    <dbReference type="NCBI Taxonomy" id="121224"/>
    <lineage>
        <taxon>Eukaryota</taxon>
        <taxon>Metazoa</taxon>
        <taxon>Ecdysozoa</taxon>
        <taxon>Arthropoda</taxon>
        <taxon>Hexapoda</taxon>
        <taxon>Insecta</taxon>
        <taxon>Pterygota</taxon>
        <taxon>Neoptera</taxon>
        <taxon>Paraneoptera</taxon>
        <taxon>Psocodea</taxon>
        <taxon>Troctomorpha</taxon>
        <taxon>Phthiraptera</taxon>
        <taxon>Anoplura</taxon>
        <taxon>Pediculidae</taxon>
        <taxon>Pediculus</taxon>
    </lineage>
</organism>
<protein>
    <submittedName>
        <fullName evidence="2 3">Uncharacterized protein</fullName>
    </submittedName>
</protein>
<evidence type="ECO:0000256" key="1">
    <source>
        <dbReference type="SAM" id="MobiDB-lite"/>
    </source>
</evidence>
<dbReference type="EnsemblMetazoa" id="PHUM399510-RA">
    <property type="protein sequence ID" value="PHUM399510-PA"/>
    <property type="gene ID" value="PHUM399510"/>
</dbReference>
<dbReference type="EMBL" id="DS235478">
    <property type="protein sequence ID" value="EEB16005.1"/>
    <property type="molecule type" value="Genomic_DNA"/>
</dbReference>
<dbReference type="GeneID" id="8237920"/>
<reference evidence="3" key="3">
    <citation type="submission" date="2021-02" db="UniProtKB">
        <authorList>
            <consortium name="EnsemblMetazoa"/>
        </authorList>
    </citation>
    <scope>IDENTIFICATION</scope>
    <source>
        <strain evidence="3">USDA</strain>
    </source>
</reference>
<name>E0VRJ9_PEDHC</name>
<evidence type="ECO:0000313" key="2">
    <source>
        <dbReference type="EMBL" id="EEB16005.1"/>
    </source>
</evidence>
<feature type="region of interest" description="Disordered" evidence="1">
    <location>
        <begin position="84"/>
        <end position="106"/>
    </location>
</feature>
<dbReference type="CTD" id="8237920"/>
<dbReference type="KEGG" id="phu:Phum_PHUM399510"/>